<accession>A0ABS6F7M5</accession>
<comment type="caution">
    <text evidence="3">The sequence shown here is derived from an EMBL/GenBank/DDBJ whole genome shotgun (WGS) entry which is preliminary data.</text>
</comment>
<proteinExistence type="predicted"/>
<evidence type="ECO:0000313" key="3">
    <source>
        <dbReference type="EMBL" id="MBU5626157.1"/>
    </source>
</evidence>
<dbReference type="EMBL" id="JAHLQN010000001">
    <property type="protein sequence ID" value="MBU5626157.1"/>
    <property type="molecule type" value="Genomic_DNA"/>
</dbReference>
<feature type="domain" description="DHHA1" evidence="2">
    <location>
        <begin position="236"/>
        <end position="311"/>
    </location>
</feature>
<dbReference type="InterPro" id="IPR003156">
    <property type="entry name" value="DHHA1_dom"/>
</dbReference>
<protein>
    <submittedName>
        <fullName evidence="3">DHH family phosphoesterase</fullName>
    </submittedName>
</protein>
<reference evidence="3 4" key="1">
    <citation type="submission" date="2021-06" db="EMBL/GenBank/DDBJ databases">
        <authorList>
            <person name="Sun Q."/>
            <person name="Li D."/>
        </authorList>
    </citation>
    <scope>NUCLEOTIDE SEQUENCE [LARGE SCALE GENOMIC DNA]</scope>
    <source>
        <strain evidence="3 4">MSJ-2</strain>
    </source>
</reference>
<feature type="domain" description="DDH" evidence="1">
    <location>
        <begin position="15"/>
        <end position="149"/>
    </location>
</feature>
<dbReference type="PANTHER" id="PTHR47618:SF1">
    <property type="entry name" value="BIFUNCTIONAL OLIGORIBONUCLEASE AND PAP PHOSPHATASE NRNA"/>
    <property type="match status" value="1"/>
</dbReference>
<keyword evidence="4" id="KW-1185">Reference proteome</keyword>
<dbReference type="InterPro" id="IPR001667">
    <property type="entry name" value="DDH_dom"/>
</dbReference>
<name>A0ABS6F7M5_9FIRM</name>
<dbReference type="Proteomes" id="UP000787672">
    <property type="component" value="Unassembled WGS sequence"/>
</dbReference>
<dbReference type="Pfam" id="PF01368">
    <property type="entry name" value="DHH"/>
    <property type="match status" value="1"/>
</dbReference>
<dbReference type="PANTHER" id="PTHR47618">
    <property type="entry name" value="BIFUNCTIONAL OLIGORIBONUCLEASE AND PAP PHOSPHATASE NRNA"/>
    <property type="match status" value="1"/>
</dbReference>
<sequence>MTAKEAAQLLRSFDNVLILTHLRPDGDTVGCASALCAALRNLGKTAYLLPNPEITDNSRPYAAPYLAPEGFCPEKVVSTDIAALSLFPENALPYQNRVDLAIDHHPSYEGFGASSCVRPQCAACGEILYEIVRDLGPITPEIALPLYVAVSTDTGCFVYSNTTSNTHRVAAALMDTGIDYRQVNKTFFRTKSRKRLALEADMLRSMQLFDSGRIVVMQIPVSLMERVQASESDAEDLSSLAGLVEGNDCAVTMRELHTDVWKISLRTGSRVNATQVCQLLGGGGHAAAAGCTIKGSAQSATERILDAVARVAGDFPR</sequence>
<evidence type="ECO:0000313" key="4">
    <source>
        <dbReference type="Proteomes" id="UP000787672"/>
    </source>
</evidence>
<dbReference type="InterPro" id="IPR051319">
    <property type="entry name" value="Oligoribo/pAp-PDE_c-di-AMP_PDE"/>
</dbReference>
<organism evidence="3 4">
    <name type="scientific">Dysosmobacter acutus</name>
    <dbReference type="NCBI Taxonomy" id="2841504"/>
    <lineage>
        <taxon>Bacteria</taxon>
        <taxon>Bacillati</taxon>
        <taxon>Bacillota</taxon>
        <taxon>Clostridia</taxon>
        <taxon>Eubacteriales</taxon>
        <taxon>Oscillospiraceae</taxon>
        <taxon>Dysosmobacter</taxon>
    </lineage>
</organism>
<dbReference type="RefSeq" id="WP_216559212.1">
    <property type="nucleotide sequence ID" value="NZ_JAHLQN010000001.1"/>
</dbReference>
<evidence type="ECO:0000259" key="1">
    <source>
        <dbReference type="Pfam" id="PF01368"/>
    </source>
</evidence>
<dbReference type="Pfam" id="PF02272">
    <property type="entry name" value="DHHA1"/>
    <property type="match status" value="1"/>
</dbReference>
<evidence type="ECO:0000259" key="2">
    <source>
        <dbReference type="Pfam" id="PF02272"/>
    </source>
</evidence>
<gene>
    <name evidence="3" type="ORF">KQI82_04370</name>
</gene>